<dbReference type="Proteomes" id="UP001334248">
    <property type="component" value="Unassembled WGS sequence"/>
</dbReference>
<dbReference type="InterPro" id="IPR005574">
    <property type="entry name" value="Rpb4/RPC9"/>
</dbReference>
<dbReference type="SMART" id="SM00657">
    <property type="entry name" value="RPOL4c"/>
    <property type="match status" value="1"/>
</dbReference>
<keyword evidence="2" id="KW-0539">Nucleus</keyword>
<protein>
    <submittedName>
        <fullName evidence="6">RNA polymerase B</fullName>
    </submittedName>
</protein>
<dbReference type="InterPro" id="IPR045222">
    <property type="entry name" value="Rpb4-like"/>
</dbReference>
<dbReference type="InterPro" id="IPR010997">
    <property type="entry name" value="HRDC-like_sf"/>
</dbReference>
<evidence type="ECO:0000256" key="2">
    <source>
        <dbReference type="ARBA" id="ARBA00023242"/>
    </source>
</evidence>
<dbReference type="InterPro" id="IPR006590">
    <property type="entry name" value="RNA_pol_Rpb4/RPC9_core"/>
</dbReference>
<evidence type="ECO:0000313" key="7">
    <source>
        <dbReference type="Proteomes" id="UP001334248"/>
    </source>
</evidence>
<dbReference type="GeneID" id="90000167"/>
<comment type="caution">
    <text evidence="6">The sequence shown here is derived from an EMBL/GenBank/DDBJ whole genome shotgun (WGS) entry which is preliminary data.</text>
</comment>
<evidence type="ECO:0000256" key="3">
    <source>
        <dbReference type="ARBA" id="ARBA00025724"/>
    </source>
</evidence>
<dbReference type="Pfam" id="PF03874">
    <property type="entry name" value="RNA_pol_Rpb4"/>
    <property type="match status" value="1"/>
</dbReference>
<dbReference type="Gene3D" id="1.20.1250.40">
    <property type="match status" value="1"/>
</dbReference>
<comment type="similarity">
    <text evidence="3">Belongs to the eukaryotic RPB4 RNA polymerase subunit family.</text>
</comment>
<evidence type="ECO:0000256" key="1">
    <source>
        <dbReference type="ARBA" id="ARBA00004123"/>
    </source>
</evidence>
<name>A0ABR0RMV6_9EURO</name>
<sequence>MTTHAAPSRDAPTSSTDLEAGRNLSIGEFTHDPTLNLSEARIILDKSLEARKKRLLEQNPNATEHERNNAIKDTDTLFKTREYLDLFAVFKQMQDAEDAERVINSYAGGMERFERSQLGSLVPSCADEAKALIPSLERKVEVGEVNEEDLDGLCKELTRIKKHTQLGG</sequence>
<proteinExistence type="inferred from homology"/>
<gene>
    <name evidence="6" type="primary">RPB4</name>
    <name evidence="6" type="ORF">PMZ80_006718</name>
</gene>
<dbReference type="InterPro" id="IPR038324">
    <property type="entry name" value="Rpb4/RPC9_sf"/>
</dbReference>
<reference evidence="6 7" key="1">
    <citation type="journal article" date="2023" name="Res Sq">
        <title>Genomic and morphological characterization of Knufia obscura isolated from the Mars 2020 spacecraft assembly facility.</title>
        <authorList>
            <person name="Chander A.M."/>
            <person name="Teixeira M.M."/>
            <person name="Singh N.K."/>
            <person name="Williams M.P."/>
            <person name="Parker C.W."/>
            <person name="Leo P."/>
            <person name="Stajich J.E."/>
            <person name="Torok T."/>
            <person name="Tighe S."/>
            <person name="Mason C.E."/>
            <person name="Venkateswaran K."/>
        </authorList>
    </citation>
    <scope>NUCLEOTIDE SEQUENCE [LARGE SCALE GENOMIC DNA]</scope>
    <source>
        <strain evidence="6 7">CCFEE 5817</strain>
    </source>
</reference>
<dbReference type="SUPFAM" id="SSF47819">
    <property type="entry name" value="HRDC-like"/>
    <property type="match status" value="1"/>
</dbReference>
<evidence type="ECO:0000313" key="6">
    <source>
        <dbReference type="EMBL" id="KAK5941439.1"/>
    </source>
</evidence>
<feature type="region of interest" description="Disordered" evidence="4">
    <location>
        <begin position="1"/>
        <end position="22"/>
    </location>
</feature>
<evidence type="ECO:0000256" key="4">
    <source>
        <dbReference type="SAM" id="MobiDB-lite"/>
    </source>
</evidence>
<evidence type="ECO:0000259" key="5">
    <source>
        <dbReference type="SMART" id="SM00657"/>
    </source>
</evidence>
<comment type="subcellular location">
    <subcellularLocation>
        <location evidence="1">Nucleus</location>
    </subcellularLocation>
</comment>
<feature type="compositionally biased region" description="Polar residues" evidence="4">
    <location>
        <begin position="1"/>
        <end position="17"/>
    </location>
</feature>
<dbReference type="PANTHER" id="PTHR21297">
    <property type="entry name" value="DNA-DIRECTED RNA POLYMERASE II"/>
    <property type="match status" value="1"/>
</dbReference>
<dbReference type="RefSeq" id="XP_064729529.1">
    <property type="nucleotide sequence ID" value="XM_064875129.1"/>
</dbReference>
<organism evidence="6 7">
    <name type="scientific">Knufia obscura</name>
    <dbReference type="NCBI Taxonomy" id="1635080"/>
    <lineage>
        <taxon>Eukaryota</taxon>
        <taxon>Fungi</taxon>
        <taxon>Dikarya</taxon>
        <taxon>Ascomycota</taxon>
        <taxon>Pezizomycotina</taxon>
        <taxon>Eurotiomycetes</taxon>
        <taxon>Chaetothyriomycetidae</taxon>
        <taxon>Chaetothyriales</taxon>
        <taxon>Trichomeriaceae</taxon>
        <taxon>Knufia</taxon>
    </lineage>
</organism>
<dbReference type="EMBL" id="JAVHJV010000007">
    <property type="protein sequence ID" value="KAK5941439.1"/>
    <property type="molecule type" value="Genomic_DNA"/>
</dbReference>
<feature type="domain" description="RNA polymerase Rpb4/RPC9 core" evidence="5">
    <location>
        <begin position="27"/>
        <end position="164"/>
    </location>
</feature>
<accession>A0ABR0RMV6</accession>
<keyword evidence="7" id="KW-1185">Reference proteome</keyword>